<evidence type="ECO:0000256" key="10">
    <source>
        <dbReference type="ARBA" id="ARBA00031155"/>
    </source>
</evidence>
<evidence type="ECO:0000256" key="4">
    <source>
        <dbReference type="ARBA" id="ARBA00013457"/>
    </source>
</evidence>
<reference evidence="13" key="1">
    <citation type="journal article" date="2019" name="Int. J. Syst. Evol. Microbiol.">
        <title>The Global Catalogue of Microorganisms (GCM) 10K type strain sequencing project: providing services to taxonomists for standard genome sequencing and annotation.</title>
        <authorList>
            <consortium name="The Broad Institute Genomics Platform"/>
            <consortium name="The Broad Institute Genome Sequencing Center for Infectious Disease"/>
            <person name="Wu L."/>
            <person name="Ma J."/>
        </authorList>
    </citation>
    <scope>NUCLEOTIDE SEQUENCE [LARGE SCALE GENOMIC DNA]</scope>
    <source>
        <strain evidence="13">JCM 30234</strain>
    </source>
</reference>
<keyword evidence="13" id="KW-1185">Reference proteome</keyword>
<dbReference type="RefSeq" id="WP_382360515.1">
    <property type="nucleotide sequence ID" value="NZ_JBHTGR010000056.1"/>
</dbReference>
<name>A0ABW2UXC5_9BACI</name>
<dbReference type="Gene3D" id="3.20.20.70">
    <property type="entry name" value="Aldolase class I"/>
    <property type="match status" value="1"/>
</dbReference>
<keyword evidence="7" id="KW-0288">FMN</keyword>
<dbReference type="PANTHER" id="PTHR42747">
    <property type="entry name" value="NITRONATE MONOOXYGENASE-RELATED"/>
    <property type="match status" value="1"/>
</dbReference>
<dbReference type="InterPro" id="IPR004136">
    <property type="entry name" value="NMO"/>
</dbReference>
<dbReference type="SUPFAM" id="SSF51412">
    <property type="entry name" value="Inosine monophosphate dehydrogenase (IMPDH)"/>
    <property type="match status" value="1"/>
</dbReference>
<sequence>MQNFLDMCEIDKPVVQAGMAGGITTPEMVAAVAETGALGTIGAGYMNGPDLKNIIHSTKELTNKPFAVNVFAVNLEAWSDDAGAMQTFLETYRKTLGIAPGERSVKIQDYLAEKIDVIIEEAIPIVTTAFGVLPPEMIARLKRHDVVLIGMATTLGEASELEEAGYDAIVAQGVEAGGHRGTFDVNTYSFGSQISLHVLLQELLNTVNVPVIAAGGIYHKSQVEALLTMGASAVQIGTRFLMAAEAGTNTAYRQALIRADTHDTVITKVFSGRPARAIRNQFVDEVEASGIAPLPFPIQNQLTKPIRSVGKTKGIPDMQSLWAGQGVGAIRQEERAAEIVQSLV</sequence>
<dbReference type="EMBL" id="JBHTGR010000056">
    <property type="protein sequence ID" value="MFC7747923.1"/>
    <property type="molecule type" value="Genomic_DNA"/>
</dbReference>
<dbReference type="GO" id="GO:0016491">
    <property type="term" value="F:oxidoreductase activity"/>
    <property type="evidence" value="ECO:0007669"/>
    <property type="project" value="UniProtKB-KW"/>
</dbReference>
<evidence type="ECO:0000256" key="11">
    <source>
        <dbReference type="ARBA" id="ARBA00049401"/>
    </source>
</evidence>
<accession>A0ABW2UXC5</accession>
<dbReference type="PANTHER" id="PTHR42747:SF3">
    <property type="entry name" value="NITRONATE MONOOXYGENASE-RELATED"/>
    <property type="match status" value="1"/>
</dbReference>
<evidence type="ECO:0000256" key="7">
    <source>
        <dbReference type="ARBA" id="ARBA00022643"/>
    </source>
</evidence>
<gene>
    <name evidence="12" type="ORF">ACFQU8_12060</name>
</gene>
<dbReference type="InterPro" id="IPR013785">
    <property type="entry name" value="Aldolase_TIM"/>
</dbReference>
<evidence type="ECO:0000256" key="8">
    <source>
        <dbReference type="ARBA" id="ARBA00023002"/>
    </source>
</evidence>
<comment type="catalytic activity">
    <reaction evidence="11">
        <text>3 propionate 3-nitronate + 3 O2 + H2O = 3 3-oxopropanoate + 2 nitrate + nitrite + H2O2 + 3 H(+)</text>
        <dbReference type="Rhea" id="RHEA:57332"/>
        <dbReference type="ChEBI" id="CHEBI:15377"/>
        <dbReference type="ChEBI" id="CHEBI:15378"/>
        <dbReference type="ChEBI" id="CHEBI:15379"/>
        <dbReference type="ChEBI" id="CHEBI:16240"/>
        <dbReference type="ChEBI" id="CHEBI:16301"/>
        <dbReference type="ChEBI" id="CHEBI:17632"/>
        <dbReference type="ChEBI" id="CHEBI:33190"/>
        <dbReference type="ChEBI" id="CHEBI:136067"/>
    </reaction>
</comment>
<dbReference type="Pfam" id="PF03060">
    <property type="entry name" value="NMO"/>
    <property type="match status" value="1"/>
</dbReference>
<keyword evidence="5" id="KW-0216">Detoxification</keyword>
<organism evidence="12 13">
    <name type="scientific">Lentibacillus kimchii</name>
    <dbReference type="NCBI Taxonomy" id="1542911"/>
    <lineage>
        <taxon>Bacteria</taxon>
        <taxon>Bacillati</taxon>
        <taxon>Bacillota</taxon>
        <taxon>Bacilli</taxon>
        <taxon>Bacillales</taxon>
        <taxon>Bacillaceae</taxon>
        <taxon>Lentibacillus</taxon>
    </lineage>
</organism>
<comment type="cofactor">
    <cofactor evidence="1">
        <name>FMN</name>
        <dbReference type="ChEBI" id="CHEBI:58210"/>
    </cofactor>
</comment>
<evidence type="ECO:0000256" key="1">
    <source>
        <dbReference type="ARBA" id="ARBA00001917"/>
    </source>
</evidence>
<dbReference type="Proteomes" id="UP001596620">
    <property type="component" value="Unassembled WGS sequence"/>
</dbReference>
<evidence type="ECO:0000256" key="3">
    <source>
        <dbReference type="ARBA" id="ARBA00009881"/>
    </source>
</evidence>
<protein>
    <recommendedName>
        <fullName evidence="4">Probable nitronate monooxygenase</fullName>
    </recommendedName>
    <alternativeName>
        <fullName evidence="10">Propionate 3-nitronate monooxygenase</fullName>
    </alternativeName>
</protein>
<evidence type="ECO:0000256" key="6">
    <source>
        <dbReference type="ARBA" id="ARBA00022630"/>
    </source>
</evidence>
<evidence type="ECO:0000256" key="5">
    <source>
        <dbReference type="ARBA" id="ARBA00022575"/>
    </source>
</evidence>
<keyword evidence="6" id="KW-0285">Flavoprotein</keyword>
<evidence type="ECO:0000256" key="9">
    <source>
        <dbReference type="ARBA" id="ARBA00023033"/>
    </source>
</evidence>
<evidence type="ECO:0000313" key="13">
    <source>
        <dbReference type="Proteomes" id="UP001596620"/>
    </source>
</evidence>
<comment type="function">
    <text evidence="2">Nitronate monooxygenase that uses molecular oxygen to catalyze the oxidative denitrification of alkyl nitronates. Acts on propionate 3-nitronate (P3N), the presumed physiological substrate. Probably functions in the detoxification of P3N, a metabolic poison produced by plants and fungi as a defense mechanism.</text>
</comment>
<comment type="caution">
    <text evidence="12">The sequence shown here is derived from an EMBL/GenBank/DDBJ whole genome shotgun (WGS) entry which is preliminary data.</text>
</comment>
<keyword evidence="9" id="KW-0503">Monooxygenase</keyword>
<dbReference type="CDD" id="cd04730">
    <property type="entry name" value="NPD_like"/>
    <property type="match status" value="1"/>
</dbReference>
<keyword evidence="8 12" id="KW-0560">Oxidoreductase</keyword>
<evidence type="ECO:0000256" key="2">
    <source>
        <dbReference type="ARBA" id="ARBA00003535"/>
    </source>
</evidence>
<proteinExistence type="inferred from homology"/>
<comment type="similarity">
    <text evidence="3">Belongs to the nitronate monooxygenase family. NMO class I subfamily.</text>
</comment>
<evidence type="ECO:0000313" key="12">
    <source>
        <dbReference type="EMBL" id="MFC7747923.1"/>
    </source>
</evidence>